<dbReference type="SUPFAM" id="SSF53474">
    <property type="entry name" value="alpha/beta-Hydrolases"/>
    <property type="match status" value="1"/>
</dbReference>
<proteinExistence type="predicted"/>
<dbReference type="Gene3D" id="3.40.50.1820">
    <property type="entry name" value="alpha/beta hydrolase"/>
    <property type="match status" value="1"/>
</dbReference>
<sequence>MKLSIRGMLISVASIFAVAALGLTSQSSEASAYSKSSTPTFFLHGAGETAKTFNDTISNAGKKGIAKKAYTATVSSSGKVSLSGKWTSKNPMVHIIFKNNRQGSVQTTSRWINTVMKKVNAKKHFTKYNFVSHSKGSNDFMNYELRYGSKTGSPKLKTWVTVGGPFNGVLGWQGERANQIKLSSAGKPTKMFSYYQYYLTNRSKFPKSAKIANVYGDLRNGTDSDGIVSNQSSGSLKYLLKGRVKSYAQKQFTGAYASHSKQTHSPNVQTYVYKSLW</sequence>
<evidence type="ECO:0000256" key="1">
    <source>
        <dbReference type="SAM" id="SignalP"/>
    </source>
</evidence>
<dbReference type="InterPro" id="IPR010315">
    <property type="entry name" value="DUF915_hydro-like"/>
</dbReference>
<evidence type="ECO:0008006" key="4">
    <source>
        <dbReference type="Google" id="ProtNLM"/>
    </source>
</evidence>
<name>A0A4R5NQA7_9LACO</name>
<reference evidence="2 3" key="1">
    <citation type="journal article" date="2019" name="Appl. Microbiol. Biotechnol.">
        <title>Uncovering carbohydrate metabolism through a genotype-phenotype association study of 56 lactic acid bacteria genomes.</title>
        <authorList>
            <person name="Buron-Moles G."/>
            <person name="Chailyan A."/>
            <person name="Dolejs I."/>
            <person name="Forster J."/>
            <person name="Miks M.H."/>
        </authorList>
    </citation>
    <scope>NUCLEOTIDE SEQUENCE [LARGE SCALE GENOMIC DNA]</scope>
    <source>
        <strain evidence="2 3">ATCC 49373</strain>
    </source>
</reference>
<feature type="chain" id="PRO_5039231826" description="Alpha/beta hydrolase" evidence="1">
    <location>
        <begin position="20"/>
        <end position="277"/>
    </location>
</feature>
<comment type="caution">
    <text evidence="2">The sequence shown here is derived from an EMBL/GenBank/DDBJ whole genome shotgun (WGS) entry which is preliminary data.</text>
</comment>
<evidence type="ECO:0000313" key="3">
    <source>
        <dbReference type="Proteomes" id="UP000294854"/>
    </source>
</evidence>
<feature type="signal peptide" evidence="1">
    <location>
        <begin position="1"/>
        <end position="19"/>
    </location>
</feature>
<dbReference type="RefSeq" id="WP_010619418.1">
    <property type="nucleotide sequence ID" value="NZ_CP042371.1"/>
</dbReference>
<evidence type="ECO:0000313" key="2">
    <source>
        <dbReference type="EMBL" id="TDG78449.1"/>
    </source>
</evidence>
<dbReference type="AlphaFoldDB" id="A0A4R5NQA7"/>
<dbReference type="OrthoDB" id="503948at2"/>
<protein>
    <recommendedName>
        <fullName evidence="4">Alpha/beta hydrolase</fullName>
    </recommendedName>
</protein>
<accession>A0A4R5NQA7</accession>
<dbReference type="Proteomes" id="UP000294854">
    <property type="component" value="Unassembled WGS sequence"/>
</dbReference>
<keyword evidence="3" id="KW-1185">Reference proteome</keyword>
<dbReference type="EMBL" id="PUFO01000040">
    <property type="protein sequence ID" value="TDG78449.1"/>
    <property type="molecule type" value="Genomic_DNA"/>
</dbReference>
<organism evidence="2 3">
    <name type="scientific">Secundilactobacillus malefermentans</name>
    <dbReference type="NCBI Taxonomy" id="176292"/>
    <lineage>
        <taxon>Bacteria</taxon>
        <taxon>Bacillati</taxon>
        <taxon>Bacillota</taxon>
        <taxon>Bacilli</taxon>
        <taxon>Lactobacillales</taxon>
        <taxon>Lactobacillaceae</taxon>
        <taxon>Secundilactobacillus</taxon>
    </lineage>
</organism>
<dbReference type="InterPro" id="IPR029058">
    <property type="entry name" value="AB_hydrolase_fold"/>
</dbReference>
<gene>
    <name evidence="2" type="ORF">C5L31_001065</name>
</gene>
<keyword evidence="1" id="KW-0732">Signal</keyword>
<dbReference type="STRING" id="1122149.FD44_GL000930"/>
<dbReference type="Pfam" id="PF06028">
    <property type="entry name" value="DUF915"/>
    <property type="match status" value="1"/>
</dbReference>